<evidence type="ECO:0000313" key="1">
    <source>
        <dbReference type="EMBL" id="RKP04419.1"/>
    </source>
</evidence>
<dbReference type="Proteomes" id="UP000271241">
    <property type="component" value="Unassembled WGS sequence"/>
</dbReference>
<protein>
    <submittedName>
        <fullName evidence="1">Uncharacterized protein</fullName>
    </submittedName>
</protein>
<accession>A0A4V1IVK9</accession>
<sequence>MASTSRLMTFKRFSGNLITFSPRFAVVQPEGTEAENVVNERGQITGIDFFNKNGEAIVTATIKRFPGWDRPQYVNVKAAPSPGNPSGHSINVELEYDDDTMELKYYHLVSPEGTAMATVGKSATGVNNLHIELPMRGSDIVLESTTPWNFVATNPVHAADAANI</sequence>
<dbReference type="AlphaFoldDB" id="A0A4V1IVK9"/>
<gene>
    <name evidence="1" type="ORF">THASP1DRAFT_33817</name>
</gene>
<keyword evidence="2" id="KW-1185">Reference proteome</keyword>
<reference evidence="2" key="1">
    <citation type="journal article" date="2018" name="Nat. Microbiol.">
        <title>Leveraging single-cell genomics to expand the fungal tree of life.</title>
        <authorList>
            <person name="Ahrendt S.R."/>
            <person name="Quandt C.A."/>
            <person name="Ciobanu D."/>
            <person name="Clum A."/>
            <person name="Salamov A."/>
            <person name="Andreopoulos B."/>
            <person name="Cheng J.F."/>
            <person name="Woyke T."/>
            <person name="Pelin A."/>
            <person name="Henrissat B."/>
            <person name="Reynolds N.K."/>
            <person name="Benny G.L."/>
            <person name="Smith M.E."/>
            <person name="James T.Y."/>
            <person name="Grigoriev I.V."/>
        </authorList>
    </citation>
    <scope>NUCLEOTIDE SEQUENCE [LARGE SCALE GENOMIC DNA]</scope>
    <source>
        <strain evidence="2">RSA 1356</strain>
    </source>
</reference>
<evidence type="ECO:0000313" key="2">
    <source>
        <dbReference type="Proteomes" id="UP000271241"/>
    </source>
</evidence>
<organism evidence="1 2">
    <name type="scientific">Thamnocephalis sphaerospora</name>
    <dbReference type="NCBI Taxonomy" id="78915"/>
    <lineage>
        <taxon>Eukaryota</taxon>
        <taxon>Fungi</taxon>
        <taxon>Fungi incertae sedis</taxon>
        <taxon>Zoopagomycota</taxon>
        <taxon>Zoopagomycotina</taxon>
        <taxon>Zoopagomycetes</taxon>
        <taxon>Zoopagales</taxon>
        <taxon>Sigmoideomycetaceae</taxon>
        <taxon>Thamnocephalis</taxon>
    </lineage>
</organism>
<dbReference type="EMBL" id="KZ993747">
    <property type="protein sequence ID" value="RKP04419.1"/>
    <property type="molecule type" value="Genomic_DNA"/>
</dbReference>
<proteinExistence type="predicted"/>
<name>A0A4V1IVK9_9FUNG</name>